<dbReference type="InterPro" id="IPR029046">
    <property type="entry name" value="LolA/LolB/LppX"/>
</dbReference>
<evidence type="ECO:0000313" key="2">
    <source>
        <dbReference type="Proteomes" id="UP001224926"/>
    </source>
</evidence>
<organism evidence="1 2">
    <name type="scientific">Natrinema thermotolerans</name>
    <dbReference type="NCBI Taxonomy" id="121872"/>
    <lineage>
        <taxon>Archaea</taxon>
        <taxon>Methanobacteriati</taxon>
        <taxon>Methanobacteriota</taxon>
        <taxon>Stenosarchaea group</taxon>
        <taxon>Halobacteria</taxon>
        <taxon>Halobacteriales</taxon>
        <taxon>Natrialbaceae</taxon>
        <taxon>Natrinema</taxon>
    </lineage>
</organism>
<dbReference type="PROSITE" id="PS51257">
    <property type="entry name" value="PROKAR_LIPOPROTEIN"/>
    <property type="match status" value="1"/>
</dbReference>
<dbReference type="InterPro" id="IPR052944">
    <property type="entry name" value="Sporulation_related"/>
</dbReference>
<dbReference type="GeneID" id="84213147"/>
<keyword evidence="2" id="KW-1185">Reference proteome</keyword>
<evidence type="ECO:0000313" key="1">
    <source>
        <dbReference type="EMBL" id="WMT08866.1"/>
    </source>
</evidence>
<dbReference type="PANTHER" id="PTHR37507:SF2">
    <property type="entry name" value="SPORULATION PROTEIN YDCC"/>
    <property type="match status" value="1"/>
</dbReference>
<reference evidence="1 2" key="1">
    <citation type="submission" date="2022-07" db="EMBL/GenBank/DDBJ databases">
        <title>Two temperate virus in Haloterrigena jeotgali A29.</title>
        <authorList>
            <person name="Deng X."/>
        </authorList>
    </citation>
    <scope>NUCLEOTIDE SEQUENCE [LARGE SCALE GENOMIC DNA]</scope>
    <source>
        <strain evidence="1 2">A29</strain>
    </source>
</reference>
<dbReference type="PANTHER" id="PTHR37507">
    <property type="entry name" value="SPORULATION PROTEIN YDCC"/>
    <property type="match status" value="1"/>
</dbReference>
<dbReference type="SUPFAM" id="SSF89392">
    <property type="entry name" value="Prokaryotic lipoproteins and lipoprotein localization factors"/>
    <property type="match status" value="1"/>
</dbReference>
<sequence>MTSRRLAAVLGVLVVSVLLTGCVAFEDPERETDDPDPEAVFEGAYVHSEDLEDLRGVRRVEMTDGNRTVTEVLRIERRPYVDERSEVVEASDPVVVGNLYVSNATDNWLYYSDANVTQHFEAPDGFDSEAVRSSRAEMAANVSSLYDLEYRGTDRVADREAHVLAVEAKNETVERDVSLIVGNTEFVYPLETGDPTDEIDVVEQRLWIDTEYDYPLKERLVYETPSGDRYELRMEYESISFNVGLEDERFAFEPPENTTVEEW</sequence>
<dbReference type="Gene3D" id="2.50.20.10">
    <property type="entry name" value="Lipoprotein localisation LolA/LolB/LppX"/>
    <property type="match status" value="1"/>
</dbReference>
<dbReference type="Proteomes" id="UP001224926">
    <property type="component" value="Chromosome"/>
</dbReference>
<name>A0AAF0SZX5_9EURY</name>
<dbReference type="EMBL" id="CP101873">
    <property type="protein sequence ID" value="WMT08866.1"/>
    <property type="molecule type" value="Genomic_DNA"/>
</dbReference>
<dbReference type="RefSeq" id="WP_049964577.1">
    <property type="nucleotide sequence ID" value="NZ_CP101873.1"/>
</dbReference>
<protein>
    <submittedName>
        <fullName evidence="1">DUF2092 domain-containing protein</fullName>
    </submittedName>
</protein>
<proteinExistence type="predicted"/>
<accession>A0AAF0SZX5</accession>
<gene>
    <name evidence="1" type="ORF">NP511_04360</name>
</gene>
<dbReference type="GeneID" id="39860833"/>
<dbReference type="AlphaFoldDB" id="A0AAF0SZX5"/>